<dbReference type="AlphaFoldDB" id="J9GK68"/>
<name>J9GK68_9ZZZZ</name>
<feature type="domain" description="Defence against restriction A C-terminal" evidence="2">
    <location>
        <begin position="244"/>
        <end position="296"/>
    </location>
</feature>
<feature type="compositionally biased region" description="Basic and acidic residues" evidence="1">
    <location>
        <begin position="214"/>
        <end position="231"/>
    </location>
</feature>
<dbReference type="EMBL" id="AMCI01000810">
    <property type="protein sequence ID" value="EJX07704.1"/>
    <property type="molecule type" value="Genomic_DNA"/>
</dbReference>
<feature type="region of interest" description="Disordered" evidence="1">
    <location>
        <begin position="657"/>
        <end position="711"/>
    </location>
</feature>
<feature type="compositionally biased region" description="Polar residues" evidence="1">
    <location>
        <begin position="199"/>
        <end position="212"/>
    </location>
</feature>
<proteinExistence type="predicted"/>
<evidence type="ECO:0000313" key="3">
    <source>
        <dbReference type="EMBL" id="EJX07704.1"/>
    </source>
</evidence>
<feature type="compositionally biased region" description="Basic and acidic residues" evidence="1">
    <location>
        <begin position="688"/>
        <end position="711"/>
    </location>
</feature>
<feature type="non-terminal residue" evidence="3">
    <location>
        <position position="711"/>
    </location>
</feature>
<accession>J9GK68</accession>
<reference evidence="3" key="1">
    <citation type="journal article" date="2012" name="PLoS ONE">
        <title>Gene sets for utilization of primary and secondary nutrition supplies in the distal gut of endangered iberian lynx.</title>
        <authorList>
            <person name="Alcaide M."/>
            <person name="Messina E."/>
            <person name="Richter M."/>
            <person name="Bargiela R."/>
            <person name="Peplies J."/>
            <person name="Huws S.A."/>
            <person name="Newbold C.J."/>
            <person name="Golyshin P.N."/>
            <person name="Simon M.A."/>
            <person name="Lopez G."/>
            <person name="Yakimov M.M."/>
            <person name="Ferrer M."/>
        </authorList>
    </citation>
    <scope>NUCLEOTIDE SEQUENCE</scope>
</reference>
<feature type="compositionally biased region" description="Basic and acidic residues" evidence="1">
    <location>
        <begin position="657"/>
        <end position="677"/>
    </location>
</feature>
<feature type="compositionally biased region" description="Polar residues" evidence="1">
    <location>
        <begin position="179"/>
        <end position="189"/>
    </location>
</feature>
<gene>
    <name evidence="3" type="ORF">EVA_04186</name>
</gene>
<dbReference type="InterPro" id="IPR041501">
    <property type="entry name" value="DarA_C"/>
</dbReference>
<comment type="caution">
    <text evidence="3">The sequence shown here is derived from an EMBL/GenBank/DDBJ whole genome shotgun (WGS) entry which is preliminary data.</text>
</comment>
<organism evidence="3">
    <name type="scientific">gut metagenome</name>
    <dbReference type="NCBI Taxonomy" id="749906"/>
    <lineage>
        <taxon>unclassified sequences</taxon>
        <taxon>metagenomes</taxon>
        <taxon>organismal metagenomes</taxon>
    </lineage>
</organism>
<dbReference type="Pfam" id="PF18789">
    <property type="entry name" value="DarA_C"/>
    <property type="match status" value="1"/>
</dbReference>
<sequence length="711" mass="80796">SSHRKTKAFAEYKSVNNTDSKVENKKHTLGEVITTLYEKGKEYASSLFGMHFFDVAETPQFMQELGVKGTKFTIRYGVVARHFGKDGSHNFTIDEWQQLPNIIQTPFAITKYKDRGYRIYTTLQTKKDEYIVIGVDVKNAGRDLEINAISTIFGRRNNAVLTGNEKVIFVSETITPEQQSLLGRPNSDQYPAERELSTDKGTLSVSNEQVQESKFAEKQTESNKSTEDQQHPAKTSQQGEKLPKEYRYRLVVRPFSIGTQPDGHLRHEDDGSPYGVVVFDHPLSRKEVENFSLTPITEAEGMVGRTFKVPLGKTFLTFNVQEMNSDGLLNVKVAANGNEFEQRYSYHQFMDAVKNGKEVKDNIEEQTVNTVESQANAEFVTIKPVQYITRRGKVLNMQLVTPVAQFGKEQIKQATKFAKEKKGWYDFEKGGFMMRSEEDANAMALFIEEMNAPEQKENVKEPVEQKQADGQQSVDDVEEMWKRKISDYIREHYPAISEHSEDELAQRIAMLNDSTLNGIRDEAELEIAAMKYEKGVFGERIPVVHATFPKGLSDDAVITKKQNGGKKAVAENVRVAMVNGNLYIKRYKKGDDLHNVSLCIPKAKKYDFNEIKYRLDLGIGASTDAVRLIGDAIDDLYRRGDFHEGILEKAERIAKEAEEKERKQAEFAGETHNEKTEPVSLEQWKQMGGEERMQEAGKHPLLRNEIEDAST</sequence>
<feature type="region of interest" description="Disordered" evidence="1">
    <location>
        <begin position="179"/>
        <end position="243"/>
    </location>
</feature>
<evidence type="ECO:0000256" key="1">
    <source>
        <dbReference type="SAM" id="MobiDB-lite"/>
    </source>
</evidence>
<protein>
    <recommendedName>
        <fullName evidence="2">Defence against restriction A C-terminal domain-containing protein</fullName>
    </recommendedName>
</protein>
<evidence type="ECO:0000259" key="2">
    <source>
        <dbReference type="Pfam" id="PF18789"/>
    </source>
</evidence>
<feature type="non-terminal residue" evidence="3">
    <location>
        <position position="1"/>
    </location>
</feature>